<evidence type="ECO:0000256" key="9">
    <source>
        <dbReference type="ARBA" id="ARBA00022840"/>
    </source>
</evidence>
<name>A0ABU3N770_9SPHN</name>
<comment type="subcellular location">
    <subcellularLocation>
        <location evidence="2">Cell membrane</location>
        <topology evidence="2">Multi-pass membrane protein</topology>
    </subcellularLocation>
</comment>
<dbReference type="GO" id="GO:0016301">
    <property type="term" value="F:kinase activity"/>
    <property type="evidence" value="ECO:0007669"/>
    <property type="project" value="UniProtKB-KW"/>
</dbReference>
<evidence type="ECO:0000256" key="1">
    <source>
        <dbReference type="ARBA" id="ARBA00000085"/>
    </source>
</evidence>
<keyword evidence="4" id="KW-1003">Cell membrane</keyword>
<keyword evidence="6" id="KW-0808">Transferase</keyword>
<evidence type="ECO:0000256" key="7">
    <source>
        <dbReference type="ARBA" id="ARBA00022741"/>
    </source>
</evidence>
<dbReference type="InterPro" id="IPR050980">
    <property type="entry name" value="2C_sensor_his_kinase"/>
</dbReference>
<keyword evidence="9" id="KW-0067">ATP-binding</keyword>
<comment type="caution">
    <text evidence="13">The sequence shown here is derived from an EMBL/GenBank/DDBJ whole genome shotgun (WGS) entry which is preliminary data.</text>
</comment>
<dbReference type="PROSITE" id="PS50885">
    <property type="entry name" value="HAMP"/>
    <property type="match status" value="1"/>
</dbReference>
<keyword evidence="5" id="KW-0597">Phosphoprotein</keyword>
<dbReference type="CDD" id="cd00075">
    <property type="entry name" value="HATPase"/>
    <property type="match status" value="1"/>
</dbReference>
<dbReference type="SMART" id="SM00388">
    <property type="entry name" value="HisKA"/>
    <property type="match status" value="1"/>
</dbReference>
<feature type="transmembrane region" description="Helical" evidence="10">
    <location>
        <begin position="36"/>
        <end position="60"/>
    </location>
</feature>
<dbReference type="SMART" id="SM00304">
    <property type="entry name" value="HAMP"/>
    <property type="match status" value="1"/>
</dbReference>
<dbReference type="Pfam" id="PF00672">
    <property type="entry name" value="HAMP"/>
    <property type="match status" value="1"/>
</dbReference>
<evidence type="ECO:0000256" key="5">
    <source>
        <dbReference type="ARBA" id="ARBA00022553"/>
    </source>
</evidence>
<dbReference type="InterPro" id="IPR036097">
    <property type="entry name" value="HisK_dim/P_sf"/>
</dbReference>
<dbReference type="EMBL" id="JALMLT010000004">
    <property type="protein sequence ID" value="MDT8760238.1"/>
    <property type="molecule type" value="Genomic_DNA"/>
</dbReference>
<dbReference type="InterPro" id="IPR003594">
    <property type="entry name" value="HATPase_dom"/>
</dbReference>
<dbReference type="InterPro" id="IPR003661">
    <property type="entry name" value="HisK_dim/P_dom"/>
</dbReference>
<dbReference type="CDD" id="cd06225">
    <property type="entry name" value="HAMP"/>
    <property type="match status" value="1"/>
</dbReference>
<dbReference type="Pfam" id="PF00512">
    <property type="entry name" value="HisKA"/>
    <property type="match status" value="1"/>
</dbReference>
<dbReference type="Gene3D" id="1.10.287.130">
    <property type="match status" value="1"/>
</dbReference>
<evidence type="ECO:0000313" key="13">
    <source>
        <dbReference type="EMBL" id="MDT8760238.1"/>
    </source>
</evidence>
<dbReference type="Pfam" id="PF02518">
    <property type="entry name" value="HATPase_c"/>
    <property type="match status" value="1"/>
</dbReference>
<keyword evidence="10" id="KW-0472">Membrane</keyword>
<dbReference type="SUPFAM" id="SSF158472">
    <property type="entry name" value="HAMP domain-like"/>
    <property type="match status" value="1"/>
</dbReference>
<feature type="domain" description="HAMP" evidence="12">
    <location>
        <begin position="61"/>
        <end position="113"/>
    </location>
</feature>
<dbReference type="PROSITE" id="PS50109">
    <property type="entry name" value="HIS_KIN"/>
    <property type="match status" value="1"/>
</dbReference>
<evidence type="ECO:0000256" key="10">
    <source>
        <dbReference type="SAM" id="Phobius"/>
    </source>
</evidence>
<dbReference type="Gene3D" id="3.30.565.10">
    <property type="entry name" value="Histidine kinase-like ATPase, C-terminal domain"/>
    <property type="match status" value="1"/>
</dbReference>
<evidence type="ECO:0000256" key="8">
    <source>
        <dbReference type="ARBA" id="ARBA00022777"/>
    </source>
</evidence>
<dbReference type="InterPro" id="IPR003660">
    <property type="entry name" value="HAMP_dom"/>
</dbReference>
<feature type="domain" description="Histidine kinase" evidence="11">
    <location>
        <begin position="121"/>
        <end position="322"/>
    </location>
</feature>
<dbReference type="SUPFAM" id="SSF47384">
    <property type="entry name" value="Homodimeric domain of signal transducing histidine kinase"/>
    <property type="match status" value="1"/>
</dbReference>
<keyword evidence="8 13" id="KW-0418">Kinase</keyword>
<dbReference type="InterPro" id="IPR005467">
    <property type="entry name" value="His_kinase_dom"/>
</dbReference>
<dbReference type="PRINTS" id="PR00344">
    <property type="entry name" value="BCTRLSENSOR"/>
</dbReference>
<evidence type="ECO:0000256" key="6">
    <source>
        <dbReference type="ARBA" id="ARBA00022679"/>
    </source>
</evidence>
<dbReference type="PANTHER" id="PTHR44936:SF10">
    <property type="entry name" value="SENSOR PROTEIN RSTB"/>
    <property type="match status" value="1"/>
</dbReference>
<reference evidence="13" key="1">
    <citation type="submission" date="2022-04" db="EMBL/GenBank/DDBJ databases">
        <title>Tomato heritable bacteria conferring resistance against bacterial wilt.</title>
        <authorList>
            <person name="Yin J."/>
        </authorList>
    </citation>
    <scope>NUCLEOTIDE SEQUENCE</scope>
    <source>
        <strain evidence="13">Cra20</strain>
    </source>
</reference>
<dbReference type="SUPFAM" id="SSF55874">
    <property type="entry name" value="ATPase domain of HSP90 chaperone/DNA topoisomerase II/histidine kinase"/>
    <property type="match status" value="1"/>
</dbReference>
<dbReference type="PANTHER" id="PTHR44936">
    <property type="entry name" value="SENSOR PROTEIN CREC"/>
    <property type="match status" value="1"/>
</dbReference>
<dbReference type="InterPro" id="IPR036890">
    <property type="entry name" value="HATPase_C_sf"/>
</dbReference>
<protein>
    <recommendedName>
        <fullName evidence="3">histidine kinase</fullName>
        <ecNumber evidence="3">2.7.13.3</ecNumber>
    </recommendedName>
</protein>
<accession>A0ABU3N770</accession>
<comment type="catalytic activity">
    <reaction evidence="1">
        <text>ATP + protein L-histidine = ADP + protein N-phospho-L-histidine.</text>
        <dbReference type="EC" id="2.7.13.3"/>
    </reaction>
</comment>
<organism evidence="13">
    <name type="scientific">Sphingomonas psychrotolerans</name>
    <dbReference type="NCBI Taxonomy" id="1327635"/>
    <lineage>
        <taxon>Bacteria</taxon>
        <taxon>Pseudomonadati</taxon>
        <taxon>Pseudomonadota</taxon>
        <taxon>Alphaproteobacteria</taxon>
        <taxon>Sphingomonadales</taxon>
        <taxon>Sphingomonadaceae</taxon>
        <taxon>Sphingomonas</taxon>
    </lineage>
</organism>
<dbReference type="InterPro" id="IPR004358">
    <property type="entry name" value="Sig_transdc_His_kin-like_C"/>
</dbReference>
<evidence type="ECO:0000256" key="2">
    <source>
        <dbReference type="ARBA" id="ARBA00004651"/>
    </source>
</evidence>
<evidence type="ECO:0000259" key="12">
    <source>
        <dbReference type="PROSITE" id="PS50885"/>
    </source>
</evidence>
<proteinExistence type="predicted"/>
<evidence type="ECO:0000256" key="3">
    <source>
        <dbReference type="ARBA" id="ARBA00012438"/>
    </source>
</evidence>
<keyword evidence="10" id="KW-0812">Transmembrane</keyword>
<sequence length="323" mass="34405">MRIYLAQLASLIVASFLFGIAHMRFGAGAPNMTRVGAHISMLLVLMAIALAVAVVAFPVVRRLTRRLEHLQASVEAWGAGDLSARVAVEGKDEVALLAISFNQSAARVEALMAAQSILLANASHELRTPLARIRMAVELLGDAAPAPVRDEIARNVGELDQLVGEVLLASRLDTAAALERPLEMVDLTALAAEECARVQADCEAEMTTISGDSTLLRRMIRNLLENAQRHGGGTPITLVLASTARDSVQLDVCDEGSGVPEGEREAIFAPFYRMQGASEVDGGYGLGLSLVRQIARRHGGEVCYVPRASAGGCFRVTLPREAS</sequence>
<evidence type="ECO:0000256" key="4">
    <source>
        <dbReference type="ARBA" id="ARBA00022475"/>
    </source>
</evidence>
<dbReference type="Gene3D" id="6.10.340.10">
    <property type="match status" value="1"/>
</dbReference>
<keyword evidence="7" id="KW-0547">Nucleotide-binding</keyword>
<keyword evidence="10" id="KW-1133">Transmembrane helix</keyword>
<dbReference type="SMART" id="SM00387">
    <property type="entry name" value="HATPase_c"/>
    <property type="match status" value="1"/>
</dbReference>
<dbReference type="EC" id="2.7.13.3" evidence="3"/>
<dbReference type="CDD" id="cd00082">
    <property type="entry name" value="HisKA"/>
    <property type="match status" value="1"/>
</dbReference>
<evidence type="ECO:0000259" key="11">
    <source>
        <dbReference type="PROSITE" id="PS50109"/>
    </source>
</evidence>
<gene>
    <name evidence="13" type="ORF">MZO42_16175</name>
</gene>